<feature type="non-terminal residue" evidence="3">
    <location>
        <position position="1"/>
    </location>
</feature>
<keyword evidence="2" id="KW-0812">Transmembrane</keyword>
<sequence>TSQQTKTNPEFLIWQRYDRLVLTWINATVTKDLIPLLYNCNLASTAWTTLHNHFLDQSLAKELDLKLKLHNLQKGSLSIETYCKHFKEIFDSLDAISQPISDREQVMYVLKGLPPTYDSVVTFASNLRPAPTFHDVWNMLLTQEARLDHLGNTPSESSITVQPTALLSSHKTSTTSPQSSQVNPPRNSSFNSTRGGRSHFRGRGRGRGYGGRGGRFSYQPQYPRPSYGMFNPQSFYPTIPNSIVSSAGILGSSPSAAIKCQLCDQMGHTAKSCSSHSQAFTSNDNNSQFAGFSMNESFDPTWYLDSGATSHMTNDIGQGNFFINATVTTRSILSAVILMIPLIMLCLLFTLHQVSGMLVSVIQISKHCVNFSPLPTSHSINPQLETSTAPHVSSLKQLLNLLI</sequence>
<evidence type="ECO:0000313" key="4">
    <source>
        <dbReference type="Proteomes" id="UP000236291"/>
    </source>
</evidence>
<evidence type="ECO:0000313" key="3">
    <source>
        <dbReference type="EMBL" id="PNX72371.1"/>
    </source>
</evidence>
<evidence type="ECO:0000256" key="2">
    <source>
        <dbReference type="SAM" id="Phobius"/>
    </source>
</evidence>
<dbReference type="EMBL" id="ASHM01024559">
    <property type="protein sequence ID" value="PNX72371.1"/>
    <property type="molecule type" value="Genomic_DNA"/>
</dbReference>
<feature type="transmembrane region" description="Helical" evidence="2">
    <location>
        <begin position="332"/>
        <end position="351"/>
    </location>
</feature>
<organism evidence="3 4">
    <name type="scientific">Trifolium pratense</name>
    <name type="common">Red clover</name>
    <dbReference type="NCBI Taxonomy" id="57577"/>
    <lineage>
        <taxon>Eukaryota</taxon>
        <taxon>Viridiplantae</taxon>
        <taxon>Streptophyta</taxon>
        <taxon>Embryophyta</taxon>
        <taxon>Tracheophyta</taxon>
        <taxon>Spermatophyta</taxon>
        <taxon>Magnoliopsida</taxon>
        <taxon>eudicotyledons</taxon>
        <taxon>Gunneridae</taxon>
        <taxon>Pentapetalae</taxon>
        <taxon>rosids</taxon>
        <taxon>fabids</taxon>
        <taxon>Fabales</taxon>
        <taxon>Fabaceae</taxon>
        <taxon>Papilionoideae</taxon>
        <taxon>50 kb inversion clade</taxon>
        <taxon>NPAAA clade</taxon>
        <taxon>Hologalegina</taxon>
        <taxon>IRL clade</taxon>
        <taxon>Trifolieae</taxon>
        <taxon>Trifolium</taxon>
    </lineage>
</organism>
<feature type="compositionally biased region" description="Basic residues" evidence="1">
    <location>
        <begin position="196"/>
        <end position="206"/>
    </location>
</feature>
<dbReference type="Pfam" id="PF14223">
    <property type="entry name" value="Retrotran_gag_2"/>
    <property type="match status" value="1"/>
</dbReference>
<gene>
    <name evidence="3" type="ORF">L195_g028261</name>
</gene>
<accession>A0A2K3L1F9</accession>
<keyword evidence="2" id="KW-1133">Transmembrane helix</keyword>
<dbReference type="PANTHER" id="PTHR47481">
    <property type="match status" value="1"/>
</dbReference>
<comment type="caution">
    <text evidence="3">The sequence shown here is derived from an EMBL/GenBank/DDBJ whole genome shotgun (WGS) entry which is preliminary data.</text>
</comment>
<reference evidence="3 4" key="2">
    <citation type="journal article" date="2017" name="Front. Plant Sci.">
        <title>Gene Classification and Mining of Molecular Markers Useful in Red Clover (Trifolium pratense) Breeding.</title>
        <authorList>
            <person name="Istvanek J."/>
            <person name="Dluhosova J."/>
            <person name="Dluhos P."/>
            <person name="Patkova L."/>
            <person name="Nedelnik J."/>
            <person name="Repkova J."/>
        </authorList>
    </citation>
    <scope>NUCLEOTIDE SEQUENCE [LARGE SCALE GENOMIC DNA]</scope>
    <source>
        <strain evidence="4">cv. Tatra</strain>
        <tissue evidence="3">Young leaves</tissue>
    </source>
</reference>
<evidence type="ECO:0000256" key="1">
    <source>
        <dbReference type="SAM" id="MobiDB-lite"/>
    </source>
</evidence>
<evidence type="ECO:0008006" key="5">
    <source>
        <dbReference type="Google" id="ProtNLM"/>
    </source>
</evidence>
<protein>
    <recommendedName>
        <fullName evidence="5">Retrovirus-related Pol polyprotein from transposon TNT 1-94</fullName>
    </recommendedName>
</protein>
<dbReference type="Proteomes" id="UP000236291">
    <property type="component" value="Unassembled WGS sequence"/>
</dbReference>
<dbReference type="PANTHER" id="PTHR47481:SF37">
    <property type="entry name" value="RETROTRANSPOSON GAG DOMAIN-CONTAINING PROTEIN"/>
    <property type="match status" value="1"/>
</dbReference>
<dbReference type="AlphaFoldDB" id="A0A2K3L1F9"/>
<name>A0A2K3L1F9_TRIPR</name>
<proteinExistence type="predicted"/>
<keyword evidence="2" id="KW-0472">Membrane</keyword>
<dbReference type="STRING" id="57577.A0A2K3L1F9"/>
<feature type="compositionally biased region" description="Polar residues" evidence="1">
    <location>
        <begin position="168"/>
        <end position="193"/>
    </location>
</feature>
<feature type="region of interest" description="Disordered" evidence="1">
    <location>
        <begin position="168"/>
        <end position="215"/>
    </location>
</feature>
<reference evidence="3 4" key="1">
    <citation type="journal article" date="2014" name="Am. J. Bot.">
        <title>Genome assembly and annotation for red clover (Trifolium pratense; Fabaceae).</title>
        <authorList>
            <person name="Istvanek J."/>
            <person name="Jaros M."/>
            <person name="Krenek A."/>
            <person name="Repkova J."/>
        </authorList>
    </citation>
    <scope>NUCLEOTIDE SEQUENCE [LARGE SCALE GENOMIC DNA]</scope>
    <source>
        <strain evidence="4">cv. Tatra</strain>
        <tissue evidence="3">Young leaves</tissue>
    </source>
</reference>